<protein>
    <recommendedName>
        <fullName evidence="1">SnoaL-like domain-containing protein</fullName>
    </recommendedName>
</protein>
<reference evidence="2 3" key="1">
    <citation type="submission" date="2019-10" db="EMBL/GenBank/DDBJ databases">
        <title>Nocardia macrotermitis sp. nov. and Nocardia aurantia sp. nov., isolated from the gut of fungus growing-termite Macrotermes natalensis.</title>
        <authorList>
            <person name="Benndorf R."/>
            <person name="Schwitalla J."/>
            <person name="Martin K."/>
            <person name="De Beer W."/>
            <person name="Kaster A.-K."/>
            <person name="Vollmers J."/>
            <person name="Poulsen M."/>
            <person name="Beemelmanns C."/>
        </authorList>
    </citation>
    <scope>NUCLEOTIDE SEQUENCE [LARGE SCALE GENOMIC DNA]</scope>
    <source>
        <strain evidence="2 3">RB56</strain>
    </source>
</reference>
<evidence type="ECO:0000259" key="1">
    <source>
        <dbReference type="Pfam" id="PF12680"/>
    </source>
</evidence>
<sequence>MAEQSHIELVRGAFEAFGKGDLDTVKESFSPDVTWFSAGRSWLVGTYQGIDAVIGLLATIFAYSEGTYNTEVTDILAGDDVVVVLQKVTASRSDGRSMSVDAVLVADIADGRISNVRAWPDDIYAEDEFYGAEPPEGWTAPARG</sequence>
<accession>A0A7K0E0R9</accession>
<name>A0A7K0E0R9_9NOCA</name>
<dbReference type="OrthoDB" id="5176305at2"/>
<comment type="caution">
    <text evidence="2">The sequence shown here is derived from an EMBL/GenBank/DDBJ whole genome shotgun (WGS) entry which is preliminary data.</text>
</comment>
<dbReference type="EMBL" id="WEGI01000019">
    <property type="protein sequence ID" value="MQY31377.1"/>
    <property type="molecule type" value="Genomic_DNA"/>
</dbReference>
<dbReference type="InterPro" id="IPR037401">
    <property type="entry name" value="SnoaL-like"/>
</dbReference>
<dbReference type="RefSeq" id="WP_153348635.1">
    <property type="nucleotide sequence ID" value="NZ_WEGI01000019.1"/>
</dbReference>
<dbReference type="AlphaFoldDB" id="A0A7K0E0R9"/>
<dbReference type="SUPFAM" id="SSF54427">
    <property type="entry name" value="NTF2-like"/>
    <property type="match status" value="1"/>
</dbReference>
<gene>
    <name evidence="2" type="ORF">NRB56_69860</name>
</gene>
<dbReference type="Pfam" id="PF12680">
    <property type="entry name" value="SnoaL_2"/>
    <property type="match status" value="1"/>
</dbReference>
<evidence type="ECO:0000313" key="3">
    <source>
        <dbReference type="Proteomes" id="UP000431401"/>
    </source>
</evidence>
<dbReference type="PANTHER" id="PTHR41252:SF1">
    <property type="entry name" value="BLR2505 PROTEIN"/>
    <property type="match status" value="1"/>
</dbReference>
<feature type="domain" description="SnoaL-like" evidence="1">
    <location>
        <begin position="10"/>
        <end position="114"/>
    </location>
</feature>
<dbReference type="Proteomes" id="UP000431401">
    <property type="component" value="Unassembled WGS sequence"/>
</dbReference>
<organism evidence="2 3">
    <name type="scientific">Nocardia aurantia</name>
    <dbReference type="NCBI Taxonomy" id="2585199"/>
    <lineage>
        <taxon>Bacteria</taxon>
        <taxon>Bacillati</taxon>
        <taxon>Actinomycetota</taxon>
        <taxon>Actinomycetes</taxon>
        <taxon>Mycobacteriales</taxon>
        <taxon>Nocardiaceae</taxon>
        <taxon>Nocardia</taxon>
    </lineage>
</organism>
<proteinExistence type="predicted"/>
<keyword evidence="3" id="KW-1185">Reference proteome</keyword>
<dbReference type="PANTHER" id="PTHR41252">
    <property type="entry name" value="BLR2505 PROTEIN"/>
    <property type="match status" value="1"/>
</dbReference>
<dbReference type="Gene3D" id="3.10.450.50">
    <property type="match status" value="1"/>
</dbReference>
<evidence type="ECO:0000313" key="2">
    <source>
        <dbReference type="EMBL" id="MQY31377.1"/>
    </source>
</evidence>
<dbReference type="InterPro" id="IPR032710">
    <property type="entry name" value="NTF2-like_dom_sf"/>
</dbReference>